<dbReference type="AlphaFoldDB" id="A4BL91"/>
<dbReference type="RefSeq" id="WP_005003963.1">
    <property type="nucleotide sequence ID" value="NZ_CH672427.1"/>
</dbReference>
<dbReference type="PANTHER" id="PTHR12526:SF510">
    <property type="entry name" value="D-INOSITOL 3-PHOSPHATE GLYCOSYLTRANSFERASE"/>
    <property type="match status" value="1"/>
</dbReference>
<keyword evidence="6" id="KW-1185">Reference proteome</keyword>
<dbReference type="SUPFAM" id="SSF53756">
    <property type="entry name" value="UDP-Glycosyltransferase/glycogen phosphorylase"/>
    <property type="match status" value="1"/>
</dbReference>
<comment type="caution">
    <text evidence="5">The sequence shown here is derived from an EMBL/GenBank/DDBJ whole genome shotgun (WGS) entry which is preliminary data.</text>
</comment>
<keyword evidence="2 5" id="KW-0808">Transferase</keyword>
<feature type="domain" description="Glycosyltransferase subfamily 4-like N-terminal" evidence="4">
    <location>
        <begin position="18"/>
        <end position="178"/>
    </location>
</feature>
<keyword evidence="1" id="KW-0328">Glycosyltransferase</keyword>
<reference evidence="5 6" key="1">
    <citation type="submission" date="2006-02" db="EMBL/GenBank/DDBJ databases">
        <authorList>
            <person name="Waterbury J."/>
            <person name="Ferriera S."/>
            <person name="Johnson J."/>
            <person name="Kravitz S."/>
            <person name="Halpern A."/>
            <person name="Remington K."/>
            <person name="Beeson K."/>
            <person name="Tran B."/>
            <person name="Rogers Y.-H."/>
            <person name="Friedman R."/>
            <person name="Venter J.C."/>
        </authorList>
    </citation>
    <scope>NUCLEOTIDE SEQUENCE [LARGE SCALE GENOMIC DNA]</scope>
    <source>
        <strain evidence="5 6">Nb-231</strain>
    </source>
</reference>
<evidence type="ECO:0000256" key="1">
    <source>
        <dbReference type="ARBA" id="ARBA00022676"/>
    </source>
</evidence>
<gene>
    <name evidence="5" type="ORF">NB231_14703</name>
</gene>
<evidence type="ECO:0000259" key="4">
    <source>
        <dbReference type="Pfam" id="PF13439"/>
    </source>
</evidence>
<dbReference type="EMBL" id="AAOF01000001">
    <property type="protein sequence ID" value="EAR23079.1"/>
    <property type="molecule type" value="Genomic_DNA"/>
</dbReference>
<sequence length="370" mass="39927">MESQGRRLAVMCSFSGQGGVERMMMNLLEGFAARGCRVDLLALGEPRAALNHLPAGVTHVDLGVRHSTLAVPALARYLRRHRPAAMLVAKDRAIRSAALARRLAGVSTRLIGRLGTNLSASLEGQSRLKRQGRYLPMRWCYPMVDAVVAVSEGVAQDIRRITGLSVERTPVIHNPVVTAGLRASARQPLDHPWFRHGEPPVVLGVGRLTRQKDFPTLMRAFARLRRVRPCRLFILGEGRQRAQLQALTEALGVAADVQMPGAVANPYAYLQRAALFVLASIWEGSPNALTEALALGTPVVATDCPSGPREILADGRYGPLVPVGASEALARAMAAVLERPLAPQRLQEAASDYTVEASAAAYLRVLGIDL</sequence>
<dbReference type="Proteomes" id="UP000003374">
    <property type="component" value="Unassembled WGS sequence"/>
</dbReference>
<name>A4BL91_9GAMM</name>
<feature type="domain" description="Glycosyl transferase family 1" evidence="3">
    <location>
        <begin position="196"/>
        <end position="350"/>
    </location>
</feature>
<proteinExistence type="predicted"/>
<dbReference type="STRING" id="314278.NB231_14703"/>
<accession>A4BL91</accession>
<dbReference type="GO" id="GO:0016757">
    <property type="term" value="F:glycosyltransferase activity"/>
    <property type="evidence" value="ECO:0007669"/>
    <property type="project" value="UniProtKB-KW"/>
</dbReference>
<dbReference type="InterPro" id="IPR001296">
    <property type="entry name" value="Glyco_trans_1"/>
</dbReference>
<dbReference type="Gene3D" id="3.40.50.2000">
    <property type="entry name" value="Glycogen Phosphorylase B"/>
    <property type="match status" value="2"/>
</dbReference>
<dbReference type="InterPro" id="IPR028098">
    <property type="entry name" value="Glyco_trans_4-like_N"/>
</dbReference>
<dbReference type="eggNOG" id="COG0438">
    <property type="taxonomic scope" value="Bacteria"/>
</dbReference>
<protein>
    <submittedName>
        <fullName evidence="5">Glycosyl transferase, group 1 family protein</fullName>
    </submittedName>
</protein>
<dbReference type="Pfam" id="PF13439">
    <property type="entry name" value="Glyco_transf_4"/>
    <property type="match status" value="1"/>
</dbReference>
<evidence type="ECO:0000313" key="6">
    <source>
        <dbReference type="Proteomes" id="UP000003374"/>
    </source>
</evidence>
<evidence type="ECO:0000259" key="3">
    <source>
        <dbReference type="Pfam" id="PF00534"/>
    </source>
</evidence>
<dbReference type="PANTHER" id="PTHR12526">
    <property type="entry name" value="GLYCOSYLTRANSFERASE"/>
    <property type="match status" value="1"/>
</dbReference>
<organism evidence="5 6">
    <name type="scientific">Nitrococcus mobilis Nb-231</name>
    <dbReference type="NCBI Taxonomy" id="314278"/>
    <lineage>
        <taxon>Bacteria</taxon>
        <taxon>Pseudomonadati</taxon>
        <taxon>Pseudomonadota</taxon>
        <taxon>Gammaproteobacteria</taxon>
        <taxon>Chromatiales</taxon>
        <taxon>Ectothiorhodospiraceae</taxon>
        <taxon>Nitrococcus</taxon>
    </lineage>
</organism>
<dbReference type="HOGENOM" id="CLU_009583_0_0_6"/>
<dbReference type="OrthoDB" id="9792269at2"/>
<evidence type="ECO:0000256" key="2">
    <source>
        <dbReference type="ARBA" id="ARBA00022679"/>
    </source>
</evidence>
<dbReference type="GO" id="GO:1901135">
    <property type="term" value="P:carbohydrate derivative metabolic process"/>
    <property type="evidence" value="ECO:0007669"/>
    <property type="project" value="UniProtKB-ARBA"/>
</dbReference>
<dbReference type="CDD" id="cd03811">
    <property type="entry name" value="GT4_GT28_WabH-like"/>
    <property type="match status" value="1"/>
</dbReference>
<evidence type="ECO:0000313" key="5">
    <source>
        <dbReference type="EMBL" id="EAR23079.1"/>
    </source>
</evidence>
<dbReference type="Pfam" id="PF00534">
    <property type="entry name" value="Glycos_transf_1"/>
    <property type="match status" value="1"/>
</dbReference>